<dbReference type="SUPFAM" id="SSF53474">
    <property type="entry name" value="alpha/beta-Hydrolases"/>
    <property type="match status" value="1"/>
</dbReference>
<feature type="signal peptide" evidence="1">
    <location>
        <begin position="1"/>
        <end position="19"/>
    </location>
</feature>
<dbReference type="InterPro" id="IPR029058">
    <property type="entry name" value="AB_hydrolase_fold"/>
</dbReference>
<proteinExistence type="predicted"/>
<feature type="chain" id="PRO_5046244494" evidence="1">
    <location>
        <begin position="20"/>
        <end position="352"/>
    </location>
</feature>
<dbReference type="PANTHER" id="PTHR48098">
    <property type="entry name" value="ENTEROCHELIN ESTERASE-RELATED"/>
    <property type="match status" value="1"/>
</dbReference>
<keyword evidence="1" id="KW-0732">Signal</keyword>
<dbReference type="RefSeq" id="WP_386100465.1">
    <property type="nucleotide sequence ID" value="NZ_JBHUOZ010000003.1"/>
</dbReference>
<comment type="caution">
    <text evidence="2">The sequence shown here is derived from an EMBL/GenBank/DDBJ whole genome shotgun (WGS) entry which is preliminary data.</text>
</comment>
<evidence type="ECO:0000256" key="1">
    <source>
        <dbReference type="SAM" id="SignalP"/>
    </source>
</evidence>
<dbReference type="EMBL" id="JBHUOZ010000003">
    <property type="protein sequence ID" value="MFD2921005.1"/>
    <property type="molecule type" value="Genomic_DNA"/>
</dbReference>
<gene>
    <name evidence="2" type="ORF">ACFS6H_14870</name>
</gene>
<dbReference type="Proteomes" id="UP001597511">
    <property type="component" value="Unassembled WGS sequence"/>
</dbReference>
<protein>
    <submittedName>
        <fullName evidence="2">Alpha/beta hydrolase</fullName>
    </submittedName>
</protein>
<evidence type="ECO:0000313" key="3">
    <source>
        <dbReference type="Proteomes" id="UP001597511"/>
    </source>
</evidence>
<reference evidence="3" key="1">
    <citation type="journal article" date="2019" name="Int. J. Syst. Evol. Microbiol.">
        <title>The Global Catalogue of Microorganisms (GCM) 10K type strain sequencing project: providing services to taxonomists for standard genome sequencing and annotation.</title>
        <authorList>
            <consortium name="The Broad Institute Genomics Platform"/>
            <consortium name="The Broad Institute Genome Sequencing Center for Infectious Disease"/>
            <person name="Wu L."/>
            <person name="Ma J."/>
        </authorList>
    </citation>
    <scope>NUCLEOTIDE SEQUENCE [LARGE SCALE GENOMIC DNA]</scope>
    <source>
        <strain evidence="3">KCTC 23299</strain>
    </source>
</reference>
<evidence type="ECO:0000313" key="2">
    <source>
        <dbReference type="EMBL" id="MFD2921005.1"/>
    </source>
</evidence>
<sequence>MKQLLLTWGICSLVLFACAQQTGGSIMRTSFTAPSLQHNKVGEPAVKHISVYLPPGYEKSKQRYPVIYFLHGYTGNDSLMMNVWLQTKTLLDTAILTGKMRPMILVTPDSETRLGGSFYSNSTIAGNWADYIAKDVVGFIDSRYRTLAGRNSRGLAGHSMGGNGALKIGMMYTDVFGAVYGMSPAVLNWSSDFSLSNKAFLLASRATDEKTIMQGITGVEGFYTAVIASMARAYTPNAGSKNLQADFPVHLVGDSLVINQPVKELWDAQLPFNMIDGYITQLKTLNALKLDWGRNEEFPHIPVTGLQFSKKLEQLGIKHFAEEYLGNHTNMQDGFEGRFYTETLPFFEKYLK</sequence>
<keyword evidence="2" id="KW-0378">Hydrolase</keyword>
<dbReference type="InterPro" id="IPR000801">
    <property type="entry name" value="Esterase-like"/>
</dbReference>
<name>A0ABW6A9D1_9BACT</name>
<accession>A0ABW6A9D1</accession>
<dbReference type="GO" id="GO:0016787">
    <property type="term" value="F:hydrolase activity"/>
    <property type="evidence" value="ECO:0007669"/>
    <property type="project" value="UniProtKB-KW"/>
</dbReference>
<dbReference type="InterPro" id="IPR050583">
    <property type="entry name" value="Mycobacterial_A85_antigen"/>
</dbReference>
<organism evidence="2 3">
    <name type="scientific">Terrimonas rubra</name>
    <dbReference type="NCBI Taxonomy" id="1035890"/>
    <lineage>
        <taxon>Bacteria</taxon>
        <taxon>Pseudomonadati</taxon>
        <taxon>Bacteroidota</taxon>
        <taxon>Chitinophagia</taxon>
        <taxon>Chitinophagales</taxon>
        <taxon>Chitinophagaceae</taxon>
        <taxon>Terrimonas</taxon>
    </lineage>
</organism>
<dbReference type="PROSITE" id="PS51257">
    <property type="entry name" value="PROKAR_LIPOPROTEIN"/>
    <property type="match status" value="1"/>
</dbReference>
<dbReference type="Gene3D" id="3.40.50.1820">
    <property type="entry name" value="alpha/beta hydrolase"/>
    <property type="match status" value="1"/>
</dbReference>
<dbReference type="Pfam" id="PF00756">
    <property type="entry name" value="Esterase"/>
    <property type="match status" value="1"/>
</dbReference>
<keyword evidence="3" id="KW-1185">Reference proteome</keyword>